<gene>
    <name evidence="3" type="ORF">QTG54_000320</name>
</gene>
<keyword evidence="1" id="KW-0175">Coiled coil</keyword>
<dbReference type="EMBL" id="JATAAI010000001">
    <property type="protein sequence ID" value="KAK1748381.1"/>
    <property type="molecule type" value="Genomic_DNA"/>
</dbReference>
<protein>
    <submittedName>
        <fullName evidence="3">Uncharacterized protein</fullName>
    </submittedName>
</protein>
<dbReference type="AlphaFoldDB" id="A0AAD8YNN4"/>
<name>A0AAD8YNN4_9STRA</name>
<keyword evidence="4" id="KW-1185">Reference proteome</keyword>
<proteinExistence type="predicted"/>
<dbReference type="Proteomes" id="UP001224775">
    <property type="component" value="Unassembled WGS sequence"/>
</dbReference>
<comment type="caution">
    <text evidence="3">The sequence shown here is derived from an EMBL/GenBank/DDBJ whole genome shotgun (WGS) entry which is preliminary data.</text>
</comment>
<evidence type="ECO:0000313" key="4">
    <source>
        <dbReference type="Proteomes" id="UP001224775"/>
    </source>
</evidence>
<evidence type="ECO:0000313" key="3">
    <source>
        <dbReference type="EMBL" id="KAK1748381.1"/>
    </source>
</evidence>
<organism evidence="3 4">
    <name type="scientific">Skeletonema marinoi</name>
    <dbReference type="NCBI Taxonomy" id="267567"/>
    <lineage>
        <taxon>Eukaryota</taxon>
        <taxon>Sar</taxon>
        <taxon>Stramenopiles</taxon>
        <taxon>Ochrophyta</taxon>
        <taxon>Bacillariophyta</taxon>
        <taxon>Coscinodiscophyceae</taxon>
        <taxon>Thalassiosirophycidae</taxon>
        <taxon>Thalassiosirales</taxon>
        <taxon>Skeletonemataceae</taxon>
        <taxon>Skeletonema</taxon>
        <taxon>Skeletonema marinoi-dohrnii complex</taxon>
    </lineage>
</organism>
<feature type="compositionally biased region" description="Basic and acidic residues" evidence="2">
    <location>
        <begin position="1"/>
        <end position="20"/>
    </location>
</feature>
<accession>A0AAD8YNN4</accession>
<evidence type="ECO:0000256" key="1">
    <source>
        <dbReference type="SAM" id="Coils"/>
    </source>
</evidence>
<feature type="coiled-coil region" evidence="1">
    <location>
        <begin position="83"/>
        <end position="159"/>
    </location>
</feature>
<evidence type="ECO:0000256" key="2">
    <source>
        <dbReference type="SAM" id="MobiDB-lite"/>
    </source>
</evidence>
<reference evidence="3" key="1">
    <citation type="submission" date="2023-06" db="EMBL/GenBank/DDBJ databases">
        <title>Survivors Of The Sea: Transcriptome response of Skeletonema marinoi to long-term dormancy.</title>
        <authorList>
            <person name="Pinder M.I.M."/>
            <person name="Kourtchenko O."/>
            <person name="Robertson E.K."/>
            <person name="Larsson T."/>
            <person name="Maumus F."/>
            <person name="Osuna-Cruz C.M."/>
            <person name="Vancaester E."/>
            <person name="Stenow R."/>
            <person name="Vandepoele K."/>
            <person name="Ploug H."/>
            <person name="Bruchert V."/>
            <person name="Godhe A."/>
            <person name="Topel M."/>
        </authorList>
    </citation>
    <scope>NUCLEOTIDE SEQUENCE</scope>
    <source>
        <strain evidence="3">R05AC</strain>
    </source>
</reference>
<sequence length="159" mass="18113">MSEIDSLHDEIDRLNNEAHRTSTGSVAEMKKLEYELKQERSRRVILETSLEKEYENRGGGGGFSYHPMMPFGYPMQGGPDKNLKALEIDLATERANKEMLEDMVKDMTETHEQEVSELSAQLSGMPNLVLQLETHEKQNAVLSKELGDIKREKESCKNN</sequence>
<feature type="region of interest" description="Disordered" evidence="2">
    <location>
        <begin position="1"/>
        <end position="26"/>
    </location>
</feature>